<dbReference type="Pfam" id="PF00753">
    <property type="entry name" value="Lactamase_B"/>
    <property type="match status" value="1"/>
</dbReference>
<evidence type="ECO:0000256" key="4">
    <source>
        <dbReference type="ARBA" id="ARBA00022801"/>
    </source>
</evidence>
<feature type="domain" description="Metallo-beta-lactamase" evidence="6">
    <location>
        <begin position="2"/>
        <end position="173"/>
    </location>
</feature>
<keyword evidence="4 7" id="KW-0378">Hydrolase</keyword>
<accession>A0A0B0EN76</accession>
<reference evidence="7 8" key="1">
    <citation type="submission" date="2014-10" db="EMBL/GenBank/DDBJ databases">
        <title>Draft genome of anammox bacterium scalindua brodae, obtained using differential coverage binning of sequence data from two enrichment reactors.</title>
        <authorList>
            <person name="Speth D.R."/>
            <person name="Russ L."/>
            <person name="Kartal B."/>
            <person name="Op den Camp H.J."/>
            <person name="Dutilh B.E."/>
            <person name="Jetten M.S."/>
        </authorList>
    </citation>
    <scope>NUCLEOTIDE SEQUENCE [LARGE SCALE GENOMIC DNA]</scope>
    <source>
        <strain evidence="7">RU1</strain>
    </source>
</reference>
<evidence type="ECO:0000256" key="1">
    <source>
        <dbReference type="ARBA" id="ARBA00001947"/>
    </source>
</evidence>
<proteinExistence type="inferred from homology"/>
<keyword evidence="3" id="KW-0479">Metal-binding</keyword>
<evidence type="ECO:0000313" key="8">
    <source>
        <dbReference type="Proteomes" id="UP000030652"/>
    </source>
</evidence>
<comment type="cofactor">
    <cofactor evidence="1">
        <name>Zn(2+)</name>
        <dbReference type="ChEBI" id="CHEBI:29105"/>
    </cofactor>
</comment>
<evidence type="ECO:0000256" key="3">
    <source>
        <dbReference type="ARBA" id="ARBA00022723"/>
    </source>
</evidence>
<name>A0A0B0EN76_9BACT</name>
<organism evidence="7 8">
    <name type="scientific">Candidatus Scalindua brodae</name>
    <dbReference type="NCBI Taxonomy" id="237368"/>
    <lineage>
        <taxon>Bacteria</taxon>
        <taxon>Pseudomonadati</taxon>
        <taxon>Planctomycetota</taxon>
        <taxon>Candidatus Brocadiia</taxon>
        <taxon>Candidatus Brocadiales</taxon>
        <taxon>Candidatus Scalinduaceae</taxon>
        <taxon>Candidatus Scalindua</taxon>
    </lineage>
</organism>
<comment type="caution">
    <text evidence="7">The sequence shown here is derived from an EMBL/GenBank/DDBJ whole genome shotgun (WGS) entry which is preliminary data.</text>
</comment>
<sequence>FLSILYRGLKRKLGYDTGQIRAIFLTHFHSDHVDGLYHFPNTKIYASKVAYDFAVSPKGESIGYLKKNFPDWFQPLLFEFDDDIEETFGSCKKMTDDGSIVAVPLPGHSIGHTAYIIKSKNNRYICSGDATFDKTTLQDGISFVIFNSKTAEDSVSKLQDYTLSPDVAVLCSHDPSAPDILNING</sequence>
<dbReference type="PANTHER" id="PTHR42978">
    <property type="entry name" value="QUORUM-QUENCHING LACTONASE YTNP-RELATED-RELATED"/>
    <property type="match status" value="1"/>
</dbReference>
<dbReference type="SMART" id="SM00849">
    <property type="entry name" value="Lactamase_B"/>
    <property type="match status" value="1"/>
</dbReference>
<dbReference type="InterPro" id="IPR051013">
    <property type="entry name" value="MBL_superfamily_lactonases"/>
</dbReference>
<dbReference type="EC" id="3.1.1.81" evidence="7"/>
<evidence type="ECO:0000259" key="6">
    <source>
        <dbReference type="SMART" id="SM00849"/>
    </source>
</evidence>
<dbReference type="AlphaFoldDB" id="A0A0B0EN76"/>
<protein>
    <submittedName>
        <fullName evidence="7">N-acyl homoserine lactonase AttM</fullName>
        <ecNumber evidence="7">3.1.1.81</ecNumber>
    </submittedName>
</protein>
<evidence type="ECO:0000313" key="7">
    <source>
        <dbReference type="EMBL" id="KHE93446.1"/>
    </source>
</evidence>
<evidence type="ECO:0000256" key="2">
    <source>
        <dbReference type="ARBA" id="ARBA00007749"/>
    </source>
</evidence>
<dbReference type="Proteomes" id="UP000030652">
    <property type="component" value="Unassembled WGS sequence"/>
</dbReference>
<dbReference type="eggNOG" id="COG0491">
    <property type="taxonomic scope" value="Bacteria"/>
</dbReference>
<feature type="non-terminal residue" evidence="7">
    <location>
        <position position="1"/>
    </location>
</feature>
<dbReference type="InterPro" id="IPR001279">
    <property type="entry name" value="Metallo-B-lactamas"/>
</dbReference>
<dbReference type="GO" id="GO:0102007">
    <property type="term" value="F:acyl-L-homoserine-lactone lactonohydrolase activity"/>
    <property type="evidence" value="ECO:0007669"/>
    <property type="project" value="UniProtKB-EC"/>
</dbReference>
<gene>
    <name evidence="7" type="primary">attM</name>
    <name evidence="7" type="ORF">SCABRO_00741</name>
</gene>
<dbReference type="GO" id="GO:0046872">
    <property type="term" value="F:metal ion binding"/>
    <property type="evidence" value="ECO:0007669"/>
    <property type="project" value="UniProtKB-KW"/>
</dbReference>
<dbReference type="Gene3D" id="3.60.15.10">
    <property type="entry name" value="Ribonuclease Z/Hydroxyacylglutathione hydrolase-like"/>
    <property type="match status" value="1"/>
</dbReference>
<keyword evidence="5" id="KW-0862">Zinc</keyword>
<dbReference type="InterPro" id="IPR036866">
    <property type="entry name" value="RibonucZ/Hydroxyglut_hydro"/>
</dbReference>
<dbReference type="EMBL" id="JRYO01000056">
    <property type="protein sequence ID" value="KHE93446.1"/>
    <property type="molecule type" value="Genomic_DNA"/>
</dbReference>
<comment type="similarity">
    <text evidence="2">Belongs to the metallo-beta-lactamase superfamily.</text>
</comment>
<dbReference type="PANTHER" id="PTHR42978:SF2">
    <property type="entry name" value="102 KBASES UNSTABLE REGION: FROM 1 TO 119443"/>
    <property type="match status" value="1"/>
</dbReference>
<evidence type="ECO:0000256" key="5">
    <source>
        <dbReference type="ARBA" id="ARBA00022833"/>
    </source>
</evidence>
<dbReference type="SUPFAM" id="SSF56281">
    <property type="entry name" value="Metallo-hydrolase/oxidoreductase"/>
    <property type="match status" value="1"/>
</dbReference>